<gene>
    <name evidence="1" type="ORF">OJ253_2148</name>
</gene>
<sequence>MSRDPGLVISPTLCSRMFGLLGVLRDMLEEFLVMLAWFGELCPLELQMEFRSSLIRDLLLLDCLSFETGLSPENAGELAVLGIGEQDADRSGQSRVEYAREGVEVVECQDDRENWRGDHREQLPVVDEGYIVEDGDRYGVKPCQLEEVGVLELVELPAGVDVAHYGGQVSVAVLPVLVYQGLSVVIAVQGQLDGDQEGQHETDQLNSEQQTVAFEGLLRAVTELGDLQLPNLGDL</sequence>
<accession>A0A9D5DFU9</accession>
<dbReference type="AlphaFoldDB" id="A0A9D5DFU9"/>
<dbReference type="EMBL" id="JAPCXC010000053">
    <property type="protein sequence ID" value="KAJ1607893.1"/>
    <property type="molecule type" value="Genomic_DNA"/>
</dbReference>
<evidence type="ECO:0000313" key="1">
    <source>
        <dbReference type="EMBL" id="KAJ1607893.1"/>
    </source>
</evidence>
<name>A0A9D5DFU9_9CRYT</name>
<reference evidence="1" key="1">
    <citation type="submission" date="2022-10" db="EMBL/GenBank/DDBJ databases">
        <title>Adaptive evolution leads to modifications in subtelomeric GC content in a zoonotic Cryptosporidium species.</title>
        <authorList>
            <person name="Li J."/>
            <person name="Feng Y."/>
            <person name="Xiao L."/>
        </authorList>
    </citation>
    <scope>NUCLEOTIDE SEQUENCE</scope>
    <source>
        <strain evidence="1">33844</strain>
    </source>
</reference>
<comment type="caution">
    <text evidence="1">The sequence shown here is derived from an EMBL/GenBank/DDBJ whole genome shotgun (WGS) entry which is preliminary data.</text>
</comment>
<dbReference type="Proteomes" id="UP001067231">
    <property type="component" value="Unassembled WGS sequence"/>
</dbReference>
<organism evidence="1">
    <name type="scientific">Cryptosporidium canis</name>
    <dbReference type="NCBI Taxonomy" id="195482"/>
    <lineage>
        <taxon>Eukaryota</taxon>
        <taxon>Sar</taxon>
        <taxon>Alveolata</taxon>
        <taxon>Apicomplexa</taxon>
        <taxon>Conoidasida</taxon>
        <taxon>Coccidia</taxon>
        <taxon>Eucoccidiorida</taxon>
        <taxon>Eimeriorina</taxon>
        <taxon>Cryptosporidiidae</taxon>
        <taxon>Cryptosporidium</taxon>
    </lineage>
</organism>
<protein>
    <submittedName>
        <fullName evidence="1">Uncharacterized protein</fullName>
    </submittedName>
</protein>
<proteinExistence type="predicted"/>